<dbReference type="Proteomes" id="UP001595530">
    <property type="component" value="Unassembled WGS sequence"/>
</dbReference>
<evidence type="ECO:0000313" key="1">
    <source>
        <dbReference type="EMBL" id="MFC3108380.1"/>
    </source>
</evidence>
<evidence type="ECO:0008006" key="3">
    <source>
        <dbReference type="Google" id="ProtNLM"/>
    </source>
</evidence>
<reference evidence="2" key="1">
    <citation type="journal article" date="2019" name="Int. J. Syst. Evol. Microbiol.">
        <title>The Global Catalogue of Microorganisms (GCM) 10K type strain sequencing project: providing services to taxonomists for standard genome sequencing and annotation.</title>
        <authorList>
            <consortium name="The Broad Institute Genomics Platform"/>
            <consortium name="The Broad Institute Genome Sequencing Center for Infectious Disease"/>
            <person name="Wu L."/>
            <person name="Ma J."/>
        </authorList>
    </citation>
    <scope>NUCLEOTIDE SEQUENCE [LARGE SCALE GENOMIC DNA]</scope>
    <source>
        <strain evidence="2">KCTC 42986</strain>
    </source>
</reference>
<comment type="caution">
    <text evidence="1">The sequence shown here is derived from an EMBL/GenBank/DDBJ whole genome shotgun (WGS) entry which is preliminary data.</text>
</comment>
<dbReference type="EMBL" id="JBHRTP010000031">
    <property type="protein sequence ID" value="MFC3108380.1"/>
    <property type="molecule type" value="Genomic_DNA"/>
</dbReference>
<gene>
    <name evidence="1" type="ORF">ACFOFO_10470</name>
</gene>
<sequence>MKLFGAHRSGKHITHCVRRTVVLICLVWAGHAQALPLQLQLQIDVRAAAAIKQQMAMADCLPCASCYMAPPSAARMAGSGDHPDVAAASWIMRLDLPTDSHAFVPEGSVRPALALRVLYCRWLN</sequence>
<name>A0ABV7F0E6_9BURK</name>
<organism evidence="1 2">
    <name type="scientific">Undibacterium arcticum</name>
    <dbReference type="NCBI Taxonomy" id="1762892"/>
    <lineage>
        <taxon>Bacteria</taxon>
        <taxon>Pseudomonadati</taxon>
        <taxon>Pseudomonadota</taxon>
        <taxon>Betaproteobacteria</taxon>
        <taxon>Burkholderiales</taxon>
        <taxon>Oxalobacteraceae</taxon>
        <taxon>Undibacterium</taxon>
    </lineage>
</organism>
<evidence type="ECO:0000313" key="2">
    <source>
        <dbReference type="Proteomes" id="UP001595530"/>
    </source>
</evidence>
<protein>
    <recommendedName>
        <fullName evidence="3">DUF2946 domain-containing protein</fullName>
    </recommendedName>
</protein>
<dbReference type="RefSeq" id="WP_390331507.1">
    <property type="nucleotide sequence ID" value="NZ_JBHRTP010000031.1"/>
</dbReference>
<accession>A0ABV7F0E6</accession>
<proteinExistence type="predicted"/>
<keyword evidence="2" id="KW-1185">Reference proteome</keyword>